<dbReference type="EnsemblMetazoa" id="CJA17605.1">
    <property type="protein sequence ID" value="CJA17605.1"/>
    <property type="gene ID" value="WBGene00136808"/>
</dbReference>
<organism evidence="2 3">
    <name type="scientific">Caenorhabditis japonica</name>
    <dbReference type="NCBI Taxonomy" id="281687"/>
    <lineage>
        <taxon>Eukaryota</taxon>
        <taxon>Metazoa</taxon>
        <taxon>Ecdysozoa</taxon>
        <taxon>Nematoda</taxon>
        <taxon>Chromadorea</taxon>
        <taxon>Rhabditida</taxon>
        <taxon>Rhabditina</taxon>
        <taxon>Rhabditomorpha</taxon>
        <taxon>Rhabditoidea</taxon>
        <taxon>Rhabditidae</taxon>
        <taxon>Peloderinae</taxon>
        <taxon>Caenorhabditis</taxon>
    </lineage>
</organism>
<sequence length="167" mass="18969">MNRIGLQQLNASARNSNNAFIENHHKICAEPPILTKTFKKFQSASLANASVPENISREENVYIKESQTIQHHPSSTQTDISTTHRAPLITLEDLCSEQPTAQFLKALANRLHEELAEEIIRNSQLVEELCQVEEEIQKLEEDTELLLDVLHDIDEEQKAHEEGVSHL</sequence>
<dbReference type="SUPFAM" id="SSF111469">
    <property type="entry name" value="Geminin coiled-coil domain"/>
    <property type="match status" value="1"/>
</dbReference>
<dbReference type="Gene3D" id="1.20.5.1180">
    <property type="entry name" value="Geminin coiled-coil domain"/>
    <property type="match status" value="1"/>
</dbReference>
<evidence type="ECO:0000256" key="1">
    <source>
        <dbReference type="SAM" id="Coils"/>
    </source>
</evidence>
<accession>A0A8R1E2Z5</accession>
<evidence type="ECO:0000313" key="3">
    <source>
        <dbReference type="Proteomes" id="UP000005237"/>
    </source>
</evidence>
<keyword evidence="1" id="KW-0175">Coiled coil</keyword>
<feature type="coiled-coil region" evidence="1">
    <location>
        <begin position="108"/>
        <end position="156"/>
    </location>
</feature>
<dbReference type="AlphaFoldDB" id="A0A8R1E2Z5"/>
<proteinExistence type="predicted"/>
<protein>
    <submittedName>
        <fullName evidence="2">Uncharacterized protein</fullName>
    </submittedName>
</protein>
<evidence type="ECO:0000313" key="2">
    <source>
        <dbReference type="EnsemblMetazoa" id="CJA17605.1"/>
    </source>
</evidence>
<name>A0A8R1E2Z5_CAEJA</name>
<keyword evidence="3" id="KW-1185">Reference proteome</keyword>
<reference evidence="2" key="2">
    <citation type="submission" date="2022-06" db="UniProtKB">
        <authorList>
            <consortium name="EnsemblMetazoa"/>
        </authorList>
    </citation>
    <scope>IDENTIFICATION</scope>
    <source>
        <strain evidence="2">DF5081</strain>
    </source>
</reference>
<dbReference type="Proteomes" id="UP000005237">
    <property type="component" value="Unassembled WGS sequence"/>
</dbReference>
<reference evidence="3" key="1">
    <citation type="submission" date="2010-08" db="EMBL/GenBank/DDBJ databases">
        <authorList>
            <consortium name="Caenorhabditis japonica Sequencing Consortium"/>
            <person name="Wilson R.K."/>
        </authorList>
    </citation>
    <scope>NUCLEOTIDE SEQUENCE [LARGE SCALE GENOMIC DNA]</scope>
    <source>
        <strain evidence="3">DF5081</strain>
    </source>
</reference>